<gene>
    <name evidence="2" type="ORF">G3O08_05380</name>
</gene>
<evidence type="ECO:0000313" key="3">
    <source>
        <dbReference type="Proteomes" id="UP000486602"/>
    </source>
</evidence>
<protein>
    <recommendedName>
        <fullName evidence="1">DUF7793 domain-containing protein</fullName>
    </recommendedName>
</protein>
<dbReference type="EMBL" id="JAAGVY010000006">
    <property type="protein sequence ID" value="NEN22929.1"/>
    <property type="molecule type" value="Genomic_DNA"/>
</dbReference>
<name>A0A7K3WMQ7_9FLAO</name>
<evidence type="ECO:0000259" key="1">
    <source>
        <dbReference type="Pfam" id="PF25056"/>
    </source>
</evidence>
<dbReference type="Gene3D" id="3.40.970.30">
    <property type="entry name" value="yp_829618.1 like domains"/>
    <property type="match status" value="1"/>
</dbReference>
<dbReference type="AlphaFoldDB" id="A0A7K3WMQ7"/>
<proteinExistence type="predicted"/>
<feature type="domain" description="DUF7793" evidence="1">
    <location>
        <begin position="28"/>
        <end position="133"/>
    </location>
</feature>
<evidence type="ECO:0000313" key="2">
    <source>
        <dbReference type="EMBL" id="NEN22929.1"/>
    </source>
</evidence>
<keyword evidence="3" id="KW-1185">Reference proteome</keyword>
<dbReference type="Proteomes" id="UP000486602">
    <property type="component" value="Unassembled WGS sequence"/>
</dbReference>
<accession>A0A7K3WMQ7</accession>
<dbReference type="Pfam" id="PF25056">
    <property type="entry name" value="DUF7793"/>
    <property type="match status" value="1"/>
</dbReference>
<organism evidence="2 3">
    <name type="scientific">Cryomorpha ignava</name>
    <dbReference type="NCBI Taxonomy" id="101383"/>
    <lineage>
        <taxon>Bacteria</taxon>
        <taxon>Pseudomonadati</taxon>
        <taxon>Bacteroidota</taxon>
        <taxon>Flavobacteriia</taxon>
        <taxon>Flavobacteriales</taxon>
        <taxon>Cryomorphaceae</taxon>
        <taxon>Cryomorpha</taxon>
    </lineage>
</organism>
<reference evidence="2 3" key="1">
    <citation type="submission" date="2020-02" db="EMBL/GenBank/DDBJ databases">
        <title>Out from the shadows clarifying the taxonomy of the family Cryomorphaceae and related taxa by utilizing the GTDB taxonomic framework.</title>
        <authorList>
            <person name="Bowman J.P."/>
        </authorList>
    </citation>
    <scope>NUCLEOTIDE SEQUENCE [LARGE SCALE GENOMIC DNA]</scope>
    <source>
        <strain evidence="2 3">QSSC 1-22</strain>
    </source>
</reference>
<sequence>MKLRSIFDRMKKQRLTDTNFEFHLDDRGFYYLRLKEGEEFNMKDIKNINLFILENRDSFQKPFLIEFGYGSTISDGVQEHLTNSANRFSTADAILISTYAHQLIAKFYIRHYKPTKPTKIFESIFEALEWIEKQG</sequence>
<dbReference type="InterPro" id="IPR056695">
    <property type="entry name" value="DUF7793"/>
</dbReference>
<comment type="caution">
    <text evidence="2">The sequence shown here is derived from an EMBL/GenBank/DDBJ whole genome shotgun (WGS) entry which is preliminary data.</text>
</comment>